<dbReference type="Pfam" id="PF12146">
    <property type="entry name" value="Hydrolase_4"/>
    <property type="match status" value="1"/>
</dbReference>
<dbReference type="RefSeq" id="WP_042552151.1">
    <property type="nucleotide sequence ID" value="NZ_JXQW01000004.1"/>
</dbReference>
<name>A0A0D0JIX0_9PSED</name>
<dbReference type="Gene3D" id="3.40.50.1820">
    <property type="entry name" value="alpha/beta hydrolase"/>
    <property type="match status" value="1"/>
</dbReference>
<evidence type="ECO:0000313" key="3">
    <source>
        <dbReference type="Proteomes" id="UP000032068"/>
    </source>
</evidence>
<accession>A0A0D0JIX0</accession>
<dbReference type="InterPro" id="IPR017208">
    <property type="entry name" value="UCP037442_abhydr"/>
</dbReference>
<organism evidence="2 3">
    <name type="scientific">Pseudomonas fulva</name>
    <dbReference type="NCBI Taxonomy" id="47880"/>
    <lineage>
        <taxon>Bacteria</taxon>
        <taxon>Pseudomonadati</taxon>
        <taxon>Pseudomonadota</taxon>
        <taxon>Gammaproteobacteria</taxon>
        <taxon>Pseudomonadales</taxon>
        <taxon>Pseudomonadaceae</taxon>
        <taxon>Pseudomonas</taxon>
    </lineage>
</organism>
<feature type="domain" description="Serine aminopeptidase S33" evidence="1">
    <location>
        <begin position="26"/>
        <end position="288"/>
    </location>
</feature>
<reference evidence="2 3" key="1">
    <citation type="submission" date="2014-12" db="EMBL/GenBank/DDBJ databases">
        <title>16Stimator: statistical estimation of ribosomal gene copy numbers from draft genome assemblies.</title>
        <authorList>
            <person name="Perisin M.A."/>
            <person name="Vetter M."/>
            <person name="Gilbert J.A."/>
            <person name="Bergelson J."/>
        </authorList>
    </citation>
    <scope>NUCLEOTIDE SEQUENCE [LARGE SCALE GENOMIC DNA]</scope>
    <source>
        <strain evidence="2 3">MEJ086</strain>
    </source>
</reference>
<dbReference type="InterPro" id="IPR029058">
    <property type="entry name" value="AB_hydrolase_fold"/>
</dbReference>
<dbReference type="SUPFAM" id="SSF53474">
    <property type="entry name" value="alpha/beta-Hydrolases"/>
    <property type="match status" value="1"/>
</dbReference>
<sequence length="320" mass="36116">MQHHTFWLDSSDGVPLYVNHWRAEGAPRAVVMLAHGMAEHSGRYARFGQALVAAGFELYAHDQRGHGQTAQHGSLGHYADQDGWARVVGDLSTLNHHIRQQCPQTPIFLFGHSMGSYIAMAYLMHQSSGVQGAILSGSNYQPLRLYTSATLIARFERWRQGKNGRSALIHWLSFGAFNKACKPARTAFDWLSRDPAEVDRYIADPLCGFRCSNQLWLDLLEGLQRITPSANLKQIDPRLPLLIIGGDHDPVSQGQRLQDLADALSRSGHARTTLKRYPQARHELLNELNRDEVTRDLIDWLEQTLEQPQQRPLHPQEPTP</sequence>
<proteinExistence type="predicted"/>
<dbReference type="InterPro" id="IPR051044">
    <property type="entry name" value="MAG_DAG_Lipase"/>
</dbReference>
<dbReference type="GO" id="GO:0016787">
    <property type="term" value="F:hydrolase activity"/>
    <property type="evidence" value="ECO:0007669"/>
    <property type="project" value="UniProtKB-KW"/>
</dbReference>
<keyword evidence="2" id="KW-0378">Hydrolase</keyword>
<evidence type="ECO:0000313" key="2">
    <source>
        <dbReference type="EMBL" id="KIQ06016.1"/>
    </source>
</evidence>
<dbReference type="InterPro" id="IPR022742">
    <property type="entry name" value="Hydrolase_4"/>
</dbReference>
<comment type="caution">
    <text evidence="2">The sequence shown here is derived from an EMBL/GenBank/DDBJ whole genome shotgun (WGS) entry which is preliminary data.</text>
</comment>
<gene>
    <name evidence="2" type="ORF">RU08_02150</name>
</gene>
<evidence type="ECO:0000259" key="1">
    <source>
        <dbReference type="Pfam" id="PF12146"/>
    </source>
</evidence>
<dbReference type="EMBL" id="JXQW01000004">
    <property type="protein sequence ID" value="KIQ06016.1"/>
    <property type="molecule type" value="Genomic_DNA"/>
</dbReference>
<protein>
    <submittedName>
        <fullName evidence="2">Alpha/beta hydrolase</fullName>
    </submittedName>
</protein>
<dbReference type="PANTHER" id="PTHR11614">
    <property type="entry name" value="PHOSPHOLIPASE-RELATED"/>
    <property type="match status" value="1"/>
</dbReference>
<dbReference type="AlphaFoldDB" id="A0A0D0JIX0"/>
<dbReference type="PIRSF" id="PIRSF037442">
    <property type="entry name" value="UCP037442_abhydr"/>
    <property type="match status" value="1"/>
</dbReference>
<dbReference type="Proteomes" id="UP000032068">
    <property type="component" value="Unassembled WGS sequence"/>
</dbReference>
<dbReference type="OrthoDB" id="9806902at2"/>